<proteinExistence type="predicted"/>
<feature type="region of interest" description="Disordered" evidence="1">
    <location>
        <begin position="1"/>
        <end position="25"/>
    </location>
</feature>
<evidence type="ECO:0000313" key="2">
    <source>
        <dbReference type="EMBL" id="KPM42026.1"/>
    </source>
</evidence>
<dbReference type="Proteomes" id="UP000050424">
    <property type="component" value="Unassembled WGS sequence"/>
</dbReference>
<dbReference type="AlphaFoldDB" id="A0A0P7B870"/>
<dbReference type="EMBL" id="LKCW01000055">
    <property type="protein sequence ID" value="KPM42026.1"/>
    <property type="molecule type" value="Genomic_DNA"/>
</dbReference>
<accession>A0A0P7B870</accession>
<feature type="compositionally biased region" description="Low complexity" evidence="1">
    <location>
        <begin position="1"/>
        <end position="16"/>
    </location>
</feature>
<protein>
    <submittedName>
        <fullName evidence="2">Uncharacterized protein</fullName>
    </submittedName>
</protein>
<comment type="caution">
    <text evidence="2">The sequence shown here is derived from an EMBL/GenBank/DDBJ whole genome shotgun (WGS) entry which is preliminary data.</text>
</comment>
<evidence type="ECO:0000256" key="1">
    <source>
        <dbReference type="SAM" id="MobiDB-lite"/>
    </source>
</evidence>
<gene>
    <name evidence="2" type="ORF">AK830_g4517</name>
</gene>
<keyword evidence="3" id="KW-1185">Reference proteome</keyword>
<sequence>MTSLTPSSTTTSSSSSPSPPEAEQLEEVLAACPDRYKGMDASERDGLGETRGEIFCFFYCCWHRRPRSCRRPLPDAADADALRAAARAAANVAAKSNLAAAAKIPLPRRQGRRY</sequence>
<organism evidence="2 3">
    <name type="scientific">Neonectria ditissima</name>
    <dbReference type="NCBI Taxonomy" id="78410"/>
    <lineage>
        <taxon>Eukaryota</taxon>
        <taxon>Fungi</taxon>
        <taxon>Dikarya</taxon>
        <taxon>Ascomycota</taxon>
        <taxon>Pezizomycotina</taxon>
        <taxon>Sordariomycetes</taxon>
        <taxon>Hypocreomycetidae</taxon>
        <taxon>Hypocreales</taxon>
        <taxon>Nectriaceae</taxon>
        <taxon>Neonectria</taxon>
    </lineage>
</organism>
<name>A0A0P7B870_9HYPO</name>
<evidence type="ECO:0000313" key="3">
    <source>
        <dbReference type="Proteomes" id="UP000050424"/>
    </source>
</evidence>
<reference evidence="2 3" key="1">
    <citation type="submission" date="2015-09" db="EMBL/GenBank/DDBJ databases">
        <title>Draft genome of a European isolate of the apple canker pathogen Neonectria ditissima.</title>
        <authorList>
            <person name="Gomez-Cortecero A."/>
            <person name="Harrison R.J."/>
            <person name="Armitage A.D."/>
        </authorList>
    </citation>
    <scope>NUCLEOTIDE SEQUENCE [LARGE SCALE GENOMIC DNA]</scope>
    <source>
        <strain evidence="2 3">R09/05</strain>
    </source>
</reference>